<dbReference type="SUPFAM" id="SSF69055">
    <property type="entry name" value="1-deoxy-D-xylulose-5-phosphate reductoisomerase, C-terminal domain"/>
    <property type="match status" value="1"/>
</dbReference>
<feature type="binding site" evidence="9">
    <location>
        <position position="232"/>
    </location>
    <ligand>
        <name>1-deoxy-D-xylulose 5-phosphate</name>
        <dbReference type="ChEBI" id="CHEBI:57792"/>
    </ligand>
</feature>
<dbReference type="InterPro" id="IPR026877">
    <property type="entry name" value="DXPR_C"/>
</dbReference>
<comment type="catalytic activity">
    <reaction evidence="8">
        <text>2-C-methyl-D-erythritol 4-phosphate + NADP(+) = 1-deoxy-D-xylulose 5-phosphate + NADPH + H(+)</text>
        <dbReference type="Rhea" id="RHEA:13717"/>
        <dbReference type="ChEBI" id="CHEBI:15378"/>
        <dbReference type="ChEBI" id="CHEBI:57783"/>
        <dbReference type="ChEBI" id="CHEBI:57792"/>
        <dbReference type="ChEBI" id="CHEBI:58262"/>
        <dbReference type="ChEBI" id="CHEBI:58349"/>
        <dbReference type="EC" id="1.1.1.267"/>
    </reaction>
    <physiologicalReaction direction="right-to-left" evidence="8">
        <dbReference type="Rhea" id="RHEA:13719"/>
    </physiologicalReaction>
</comment>
<dbReference type="EC" id="1.1.1.267" evidence="9"/>
<evidence type="ECO:0000256" key="5">
    <source>
        <dbReference type="ARBA" id="ARBA00023002"/>
    </source>
</evidence>
<dbReference type="HAMAP" id="MF_00183">
    <property type="entry name" value="DXP_reductoisom"/>
    <property type="match status" value="1"/>
</dbReference>
<feature type="binding site" evidence="9">
    <location>
        <position position="134"/>
    </location>
    <ligand>
        <name>NADPH</name>
        <dbReference type="ChEBI" id="CHEBI:57783"/>
    </ligand>
</feature>
<feature type="binding site" evidence="9">
    <location>
        <position position="13"/>
    </location>
    <ligand>
        <name>NADPH</name>
        <dbReference type="ChEBI" id="CHEBI:57783"/>
    </ligand>
</feature>
<proteinExistence type="inferred from homology"/>
<dbReference type="SUPFAM" id="SSF51735">
    <property type="entry name" value="NAD(P)-binding Rossmann-fold domains"/>
    <property type="match status" value="1"/>
</dbReference>
<feature type="domain" description="1-deoxy-D-xylulose 5-phosphate reductoisomerase N-terminal" evidence="10">
    <location>
        <begin position="7"/>
        <end position="140"/>
    </location>
</feature>
<evidence type="ECO:0000313" key="13">
    <source>
        <dbReference type="EMBL" id="MCQ8896030.1"/>
    </source>
</evidence>
<feature type="binding site" evidence="9">
    <location>
        <position position="219"/>
    </location>
    <ligand>
        <name>NADPH</name>
        <dbReference type="ChEBI" id="CHEBI:57783"/>
    </ligand>
</feature>
<comment type="similarity">
    <text evidence="2 9">Belongs to the DXR family.</text>
</comment>
<feature type="binding site" evidence="9">
    <location>
        <position position="213"/>
    </location>
    <ligand>
        <name>1-deoxy-D-xylulose 5-phosphate</name>
        <dbReference type="ChEBI" id="CHEBI:57792"/>
    </ligand>
</feature>
<dbReference type="Proteomes" id="UP001204142">
    <property type="component" value="Unassembled WGS sequence"/>
</dbReference>
<dbReference type="SUPFAM" id="SSF55347">
    <property type="entry name" value="Glyceraldehyde-3-phosphate dehydrogenase-like, C-terminal domain"/>
    <property type="match status" value="1"/>
</dbReference>
<dbReference type="InterPro" id="IPR036291">
    <property type="entry name" value="NAD(P)-bd_dom_sf"/>
</dbReference>
<dbReference type="InterPro" id="IPR013512">
    <property type="entry name" value="DXP_reductoisomerase_N"/>
</dbReference>
<evidence type="ECO:0000256" key="9">
    <source>
        <dbReference type="HAMAP-Rule" id="MF_00183"/>
    </source>
</evidence>
<dbReference type="NCBIfam" id="TIGR00243">
    <property type="entry name" value="Dxr"/>
    <property type="match status" value="1"/>
</dbReference>
<keyword evidence="3 9" id="KW-0479">Metal-binding</keyword>
<feature type="binding site" evidence="9">
    <location>
        <position position="231"/>
    </location>
    <ligand>
        <name>1-deoxy-D-xylulose 5-phosphate</name>
        <dbReference type="ChEBI" id="CHEBI:57792"/>
    </ligand>
</feature>
<keyword evidence="14" id="KW-1185">Reference proteome</keyword>
<feature type="binding site" evidence="9">
    <location>
        <position position="39"/>
    </location>
    <ligand>
        <name>NADPH</name>
        <dbReference type="ChEBI" id="CHEBI:57783"/>
    </ligand>
</feature>
<dbReference type="RefSeq" id="WP_256763775.1">
    <property type="nucleotide sequence ID" value="NZ_JANIGO010000002.1"/>
</dbReference>
<organism evidence="13 14">
    <name type="scientific">Limnobacter humi</name>
    <dbReference type="NCBI Taxonomy" id="1778671"/>
    <lineage>
        <taxon>Bacteria</taxon>
        <taxon>Pseudomonadati</taxon>
        <taxon>Pseudomonadota</taxon>
        <taxon>Betaproteobacteria</taxon>
        <taxon>Burkholderiales</taxon>
        <taxon>Burkholderiaceae</taxon>
        <taxon>Limnobacter</taxon>
    </lineage>
</organism>
<protein>
    <recommendedName>
        <fullName evidence="9">1-deoxy-D-xylulose 5-phosphate reductoisomerase</fullName>
        <shortName evidence="9">DXP reductoisomerase</shortName>
        <ecNumber evidence="9">1.1.1.267</ecNumber>
    </recommendedName>
    <alternativeName>
        <fullName evidence="9">1-deoxyxylulose-5-phosphate reductoisomerase</fullName>
    </alternativeName>
    <alternativeName>
        <fullName evidence="9">2-C-methyl-D-erythritol 4-phosphate synthase</fullName>
    </alternativeName>
</protein>
<dbReference type="PANTHER" id="PTHR30525:SF0">
    <property type="entry name" value="1-DEOXY-D-XYLULOSE 5-PHOSPHATE REDUCTOISOMERASE, CHLOROPLASTIC"/>
    <property type="match status" value="1"/>
</dbReference>
<evidence type="ECO:0000259" key="12">
    <source>
        <dbReference type="Pfam" id="PF13288"/>
    </source>
</evidence>
<feature type="binding site" evidence="9">
    <location>
        <position position="160"/>
    </location>
    <ligand>
        <name>1-deoxy-D-xylulose 5-phosphate</name>
        <dbReference type="ChEBI" id="CHEBI:57792"/>
    </ligand>
</feature>
<keyword evidence="9" id="KW-0460">Magnesium</keyword>
<feature type="binding site" evidence="9">
    <location>
        <position position="226"/>
    </location>
    <ligand>
        <name>1-deoxy-D-xylulose 5-phosphate</name>
        <dbReference type="ChEBI" id="CHEBI:57792"/>
    </ligand>
</feature>
<dbReference type="Gene3D" id="3.40.50.720">
    <property type="entry name" value="NAD(P)-binding Rossmann-like Domain"/>
    <property type="match status" value="1"/>
</dbReference>
<feature type="binding site" evidence="9">
    <location>
        <position position="14"/>
    </location>
    <ligand>
        <name>NADPH</name>
        <dbReference type="ChEBI" id="CHEBI:57783"/>
    </ligand>
</feature>
<feature type="binding site" evidence="9">
    <location>
        <position position="159"/>
    </location>
    <ligand>
        <name>1-deoxy-D-xylulose 5-phosphate</name>
        <dbReference type="ChEBI" id="CHEBI:57792"/>
    </ligand>
</feature>
<feature type="binding site" evidence="9">
    <location>
        <position position="190"/>
    </location>
    <ligand>
        <name>1-deoxy-D-xylulose 5-phosphate</name>
        <dbReference type="ChEBI" id="CHEBI:57792"/>
    </ligand>
</feature>
<feature type="binding site" evidence="9">
    <location>
        <position position="132"/>
    </location>
    <ligand>
        <name>NADPH</name>
        <dbReference type="ChEBI" id="CHEBI:57783"/>
    </ligand>
</feature>
<comment type="pathway">
    <text evidence="1 9">Isoprenoid biosynthesis; isopentenyl diphosphate biosynthesis via DXP pathway; isopentenyl diphosphate from 1-deoxy-D-xylulose 5-phosphate: step 1/6.</text>
</comment>
<keyword evidence="5 9" id="KW-0560">Oxidoreductase</keyword>
<feature type="binding site" evidence="9">
    <location>
        <position position="133"/>
    </location>
    <ligand>
        <name>1-deoxy-D-xylulose 5-phosphate</name>
        <dbReference type="ChEBI" id="CHEBI:57792"/>
    </ligand>
</feature>
<sequence length="402" mass="43242">MSSPRSILLLGSTGTIGVNTLDVIRRHPDRFTVYGLVAGRNVQRLFQQAMDHRPHVLVICDADALAHWHQSGLDEELSAKLGYSPQVGGLNTLDALCASSEVDTVVAAIVGAAGLKPTLSALKAGKRVLLANKESLVLAGRFMIEAAQQSGAVLLPVDSEHNAIFQCLPADFDVRHATSYGIERLVLTASGGPFRSKSLDEIQHVTPAQAVAHPNWVMGPKISVDSATMANKGLELIEALWMFGLPPAQLSVLIHPQSIVHSLVEYKDGSMLAQLGCPDMRTPIAHVLGLPDRISSGSARLNLANIARLEFEEPDLQRFPMLGLAFDALNKADSAAPVFNAANEVSVECFLKGIIQYPDIVRITAQCLERFGSVNIQSLDDALDLDAQVRVHARSLIHPSTV</sequence>
<evidence type="ECO:0000259" key="10">
    <source>
        <dbReference type="Pfam" id="PF02670"/>
    </source>
</evidence>
<dbReference type="InterPro" id="IPR036169">
    <property type="entry name" value="DXPR_C_sf"/>
</dbReference>
<evidence type="ECO:0000256" key="6">
    <source>
        <dbReference type="ARBA" id="ARBA00023211"/>
    </source>
</evidence>
<keyword evidence="4 9" id="KW-0521">NADP</keyword>
<feature type="binding site" evidence="9">
    <location>
        <position position="235"/>
    </location>
    <ligand>
        <name>Mn(2+)</name>
        <dbReference type="ChEBI" id="CHEBI:29035"/>
    </ligand>
</feature>
<evidence type="ECO:0000256" key="3">
    <source>
        <dbReference type="ARBA" id="ARBA00022723"/>
    </source>
</evidence>
<dbReference type="PANTHER" id="PTHR30525">
    <property type="entry name" value="1-DEOXY-D-XYLULOSE 5-PHOSPHATE REDUCTOISOMERASE"/>
    <property type="match status" value="1"/>
</dbReference>
<keyword evidence="6 9" id="KW-0464">Manganese</keyword>
<comment type="caution">
    <text evidence="9">Lacks conserved residue(s) required for the propagation of feature annotation.</text>
</comment>
<reference evidence="13 14" key="1">
    <citation type="submission" date="2022-07" db="EMBL/GenBank/DDBJ databases">
        <authorList>
            <person name="Xamxidin M."/>
            <person name="Wu M."/>
        </authorList>
    </citation>
    <scope>NUCLEOTIDE SEQUENCE [LARGE SCALE GENOMIC DNA]</scope>
    <source>
        <strain evidence="13 14">NBRC 111650</strain>
    </source>
</reference>
<evidence type="ECO:0000256" key="1">
    <source>
        <dbReference type="ARBA" id="ARBA00005094"/>
    </source>
</evidence>
<dbReference type="Pfam" id="PF02670">
    <property type="entry name" value="DXP_reductoisom"/>
    <property type="match status" value="1"/>
</dbReference>
<dbReference type="GO" id="GO:0030604">
    <property type="term" value="F:1-deoxy-D-xylulose-5-phosphate reductoisomerase activity"/>
    <property type="evidence" value="ECO:0007669"/>
    <property type="project" value="UniProtKB-EC"/>
</dbReference>
<comment type="function">
    <text evidence="9">Catalyzes the NADPH-dependent rearrangement and reduction of 1-deoxy-D-xylulose-5-phosphate (DXP) to 2-C-methyl-D-erythritol 4-phosphate (MEP).</text>
</comment>
<dbReference type="Gene3D" id="1.10.1740.10">
    <property type="match status" value="1"/>
</dbReference>
<feature type="binding site" evidence="9">
    <location>
        <position position="235"/>
    </location>
    <ligand>
        <name>1-deoxy-D-xylulose 5-phosphate</name>
        <dbReference type="ChEBI" id="CHEBI:57792"/>
    </ligand>
</feature>
<feature type="binding site" evidence="9">
    <location>
        <position position="160"/>
    </location>
    <ligand>
        <name>Mn(2+)</name>
        <dbReference type="ChEBI" id="CHEBI:29035"/>
    </ligand>
</feature>
<evidence type="ECO:0000256" key="7">
    <source>
        <dbReference type="ARBA" id="ARBA00023229"/>
    </source>
</evidence>
<dbReference type="PIRSF" id="PIRSF006205">
    <property type="entry name" value="Dxp_reductismrs"/>
    <property type="match status" value="1"/>
</dbReference>
<dbReference type="Pfam" id="PF08436">
    <property type="entry name" value="DXP_redisom_C"/>
    <property type="match status" value="1"/>
</dbReference>
<comment type="cofactor">
    <cofactor evidence="9">
        <name>Mg(2+)</name>
        <dbReference type="ChEBI" id="CHEBI:18420"/>
    </cofactor>
    <cofactor evidence="9">
        <name>Mn(2+)</name>
        <dbReference type="ChEBI" id="CHEBI:29035"/>
    </cofactor>
</comment>
<feature type="domain" description="DXP reductoisomerase C-terminal" evidence="12">
    <location>
        <begin position="275"/>
        <end position="390"/>
    </location>
</feature>
<evidence type="ECO:0000256" key="8">
    <source>
        <dbReference type="ARBA" id="ARBA00048543"/>
    </source>
</evidence>
<dbReference type="InterPro" id="IPR003821">
    <property type="entry name" value="DXP_reductoisomerase"/>
</dbReference>
<evidence type="ECO:0000313" key="14">
    <source>
        <dbReference type="Proteomes" id="UP001204142"/>
    </source>
</evidence>
<feature type="binding site" evidence="9">
    <location>
        <position position="40"/>
    </location>
    <ligand>
        <name>NADPH</name>
        <dbReference type="ChEBI" id="CHEBI:57783"/>
    </ligand>
</feature>
<name>A0ABT1WEW7_9BURK</name>
<dbReference type="Pfam" id="PF13288">
    <property type="entry name" value="DXPR_C"/>
    <property type="match status" value="1"/>
</dbReference>
<evidence type="ECO:0000256" key="2">
    <source>
        <dbReference type="ARBA" id="ARBA00006825"/>
    </source>
</evidence>
<gene>
    <name evidence="9 13" type="primary">dxr</name>
    <name evidence="13" type="ORF">NQT62_06215</name>
</gene>
<feature type="domain" description="1-deoxy-D-xylulose 5-phosphate reductoisomerase C-terminal" evidence="11">
    <location>
        <begin position="154"/>
        <end position="243"/>
    </location>
</feature>
<dbReference type="InterPro" id="IPR013644">
    <property type="entry name" value="DXP_reductoisomerase_C"/>
</dbReference>
<feature type="binding site" evidence="9">
    <location>
        <position position="158"/>
    </location>
    <ligand>
        <name>Mn(2+)</name>
        <dbReference type="ChEBI" id="CHEBI:29035"/>
    </ligand>
</feature>
<comment type="caution">
    <text evidence="13">The sequence shown here is derived from an EMBL/GenBank/DDBJ whole genome shotgun (WGS) entry which is preliminary data.</text>
</comment>
<accession>A0ABT1WEW7</accession>
<evidence type="ECO:0000256" key="4">
    <source>
        <dbReference type="ARBA" id="ARBA00022857"/>
    </source>
</evidence>
<evidence type="ECO:0000259" key="11">
    <source>
        <dbReference type="Pfam" id="PF08436"/>
    </source>
</evidence>
<feature type="binding site" evidence="9">
    <location>
        <position position="16"/>
    </location>
    <ligand>
        <name>NADPH</name>
        <dbReference type="ChEBI" id="CHEBI:57783"/>
    </ligand>
</feature>
<keyword evidence="7 9" id="KW-0414">Isoprene biosynthesis</keyword>
<dbReference type="EMBL" id="JANIGO010000002">
    <property type="protein sequence ID" value="MCQ8896030.1"/>
    <property type="molecule type" value="Genomic_DNA"/>
</dbReference>
<feature type="binding site" evidence="9">
    <location>
        <position position="41"/>
    </location>
    <ligand>
        <name>NADPH</name>
        <dbReference type="ChEBI" id="CHEBI:57783"/>
    </ligand>
</feature>